<organism evidence="2 3">
    <name type="scientific">Crucibulum laeve</name>
    <dbReference type="NCBI Taxonomy" id="68775"/>
    <lineage>
        <taxon>Eukaryota</taxon>
        <taxon>Fungi</taxon>
        <taxon>Dikarya</taxon>
        <taxon>Basidiomycota</taxon>
        <taxon>Agaricomycotina</taxon>
        <taxon>Agaricomycetes</taxon>
        <taxon>Agaricomycetidae</taxon>
        <taxon>Agaricales</taxon>
        <taxon>Agaricineae</taxon>
        <taxon>Nidulariaceae</taxon>
        <taxon>Crucibulum</taxon>
    </lineage>
</organism>
<keyword evidence="3" id="KW-1185">Reference proteome</keyword>
<evidence type="ECO:0000256" key="1">
    <source>
        <dbReference type="SAM" id="MobiDB-lite"/>
    </source>
</evidence>
<evidence type="ECO:0000313" key="2">
    <source>
        <dbReference type="EMBL" id="TFK32483.1"/>
    </source>
</evidence>
<evidence type="ECO:0000313" key="3">
    <source>
        <dbReference type="Proteomes" id="UP000308652"/>
    </source>
</evidence>
<protein>
    <submittedName>
        <fullName evidence="2">Uncharacterized protein</fullName>
    </submittedName>
</protein>
<sequence>MCSCPNLVCNAHSYTFHQSWSSDVQHSSWNGSSILGVNGHSYYQAVNGDEAVVKQRRLLRPALKLTEHIECQENGLPVPLGTSAPKQARCHCNHKNKSKEPEPAPEIVMECTLIPEQEPKPEESGDKDADSEYEHKMDKYLNDKEGAQGGWGGSTLLRKLGGQM</sequence>
<dbReference type="Proteomes" id="UP000308652">
    <property type="component" value="Unassembled WGS sequence"/>
</dbReference>
<feature type="compositionally biased region" description="Basic and acidic residues" evidence="1">
    <location>
        <begin position="117"/>
        <end position="146"/>
    </location>
</feature>
<proteinExistence type="predicted"/>
<accession>A0A5C3LJQ1</accession>
<dbReference type="AlphaFoldDB" id="A0A5C3LJQ1"/>
<feature type="region of interest" description="Disordered" evidence="1">
    <location>
        <begin position="114"/>
        <end position="164"/>
    </location>
</feature>
<name>A0A5C3LJQ1_9AGAR</name>
<reference evidence="2 3" key="1">
    <citation type="journal article" date="2019" name="Nat. Ecol. Evol.">
        <title>Megaphylogeny resolves global patterns of mushroom evolution.</title>
        <authorList>
            <person name="Varga T."/>
            <person name="Krizsan K."/>
            <person name="Foldi C."/>
            <person name="Dima B."/>
            <person name="Sanchez-Garcia M."/>
            <person name="Sanchez-Ramirez S."/>
            <person name="Szollosi G.J."/>
            <person name="Szarkandi J.G."/>
            <person name="Papp V."/>
            <person name="Albert L."/>
            <person name="Andreopoulos W."/>
            <person name="Angelini C."/>
            <person name="Antonin V."/>
            <person name="Barry K.W."/>
            <person name="Bougher N.L."/>
            <person name="Buchanan P."/>
            <person name="Buyck B."/>
            <person name="Bense V."/>
            <person name="Catcheside P."/>
            <person name="Chovatia M."/>
            <person name="Cooper J."/>
            <person name="Damon W."/>
            <person name="Desjardin D."/>
            <person name="Finy P."/>
            <person name="Geml J."/>
            <person name="Haridas S."/>
            <person name="Hughes K."/>
            <person name="Justo A."/>
            <person name="Karasinski D."/>
            <person name="Kautmanova I."/>
            <person name="Kiss B."/>
            <person name="Kocsube S."/>
            <person name="Kotiranta H."/>
            <person name="LaButti K.M."/>
            <person name="Lechner B.E."/>
            <person name="Liimatainen K."/>
            <person name="Lipzen A."/>
            <person name="Lukacs Z."/>
            <person name="Mihaltcheva S."/>
            <person name="Morgado L.N."/>
            <person name="Niskanen T."/>
            <person name="Noordeloos M.E."/>
            <person name="Ohm R.A."/>
            <person name="Ortiz-Santana B."/>
            <person name="Ovrebo C."/>
            <person name="Racz N."/>
            <person name="Riley R."/>
            <person name="Savchenko A."/>
            <person name="Shiryaev A."/>
            <person name="Soop K."/>
            <person name="Spirin V."/>
            <person name="Szebenyi C."/>
            <person name="Tomsovsky M."/>
            <person name="Tulloss R.E."/>
            <person name="Uehling J."/>
            <person name="Grigoriev I.V."/>
            <person name="Vagvolgyi C."/>
            <person name="Papp T."/>
            <person name="Martin F.M."/>
            <person name="Miettinen O."/>
            <person name="Hibbett D.S."/>
            <person name="Nagy L.G."/>
        </authorList>
    </citation>
    <scope>NUCLEOTIDE SEQUENCE [LARGE SCALE GENOMIC DNA]</scope>
    <source>
        <strain evidence="2 3">CBS 166.37</strain>
    </source>
</reference>
<dbReference type="EMBL" id="ML213673">
    <property type="protein sequence ID" value="TFK32483.1"/>
    <property type="molecule type" value="Genomic_DNA"/>
</dbReference>
<gene>
    <name evidence="2" type="ORF">BDQ12DRAFT_671025</name>
</gene>